<dbReference type="AlphaFoldDB" id="A0A0A5GEB6"/>
<dbReference type="Proteomes" id="UP000030403">
    <property type="component" value="Unassembled WGS sequence"/>
</dbReference>
<keyword evidence="2" id="KW-1185">Reference proteome</keyword>
<name>A0A0A5GEB6_9BACI</name>
<dbReference type="GO" id="GO:0019546">
    <property type="term" value="P:L-arginine deiminase pathway"/>
    <property type="evidence" value="ECO:0007669"/>
    <property type="project" value="TreeGrafter"/>
</dbReference>
<reference evidence="1 2" key="1">
    <citation type="submission" date="2013-08" db="EMBL/GenBank/DDBJ databases">
        <authorList>
            <person name="Huang J."/>
            <person name="Wang G."/>
        </authorList>
    </citation>
    <scope>NUCLEOTIDE SEQUENCE [LARGE SCALE GENOMIC DNA]</scope>
    <source>
        <strain evidence="1 2">BH030004</strain>
    </source>
</reference>
<accession>A0A0A5GEB6</accession>
<dbReference type="PANTHER" id="PTHR47271:SF2">
    <property type="entry name" value="ARGININE DEIMINASE"/>
    <property type="match status" value="1"/>
</dbReference>
<evidence type="ECO:0000313" key="1">
    <source>
        <dbReference type="EMBL" id="KGX89543.1"/>
    </source>
</evidence>
<sequence length="313" mass="35850">MTINPNCWNEHGELKTVVVTAPSVWDVPDQQTATDVQWEKPVDRKKAYKNHEKMVRALERAGTKVIDYADYLPKESRDLNEKLLNRYFVRDLACVFGETVLPGGAGTSMRKPEYVQAHQVMKNWFEEDVFLYVGSEQKHPMEFGDVLILNRDAVFINVGLRTSIESLEHNKQAIFNAGFSEIGIIDLPRRADTLHLDMNCNMVGDDMLLARSYMRYLPVQVVTREGKQYMMLHDFLARHHIKAMYTSNVSNTVSDINFLNLDPETILVSSQANQRIFSKELNLKKKQVIKIDVEELEKGGGGIRCMTLPLVRS</sequence>
<dbReference type="SUPFAM" id="SSF55909">
    <property type="entry name" value="Pentein"/>
    <property type="match status" value="1"/>
</dbReference>
<protein>
    <submittedName>
        <fullName evidence="1">Arginine deiminase</fullName>
    </submittedName>
</protein>
<gene>
    <name evidence="1" type="ORF">N783_05420</name>
</gene>
<organism evidence="1 2">
    <name type="scientific">Pontibacillus marinus BH030004 = DSM 16465</name>
    <dbReference type="NCBI Taxonomy" id="1385511"/>
    <lineage>
        <taxon>Bacteria</taxon>
        <taxon>Bacillati</taxon>
        <taxon>Bacillota</taxon>
        <taxon>Bacilli</taxon>
        <taxon>Bacillales</taxon>
        <taxon>Bacillaceae</taxon>
        <taxon>Pontibacillus</taxon>
    </lineage>
</organism>
<dbReference type="OrthoDB" id="9807502at2"/>
<dbReference type="EMBL" id="AVPF01000014">
    <property type="protein sequence ID" value="KGX89543.1"/>
    <property type="molecule type" value="Genomic_DNA"/>
</dbReference>
<dbReference type="GO" id="GO:0016990">
    <property type="term" value="F:arginine deiminase activity"/>
    <property type="evidence" value="ECO:0007669"/>
    <property type="project" value="TreeGrafter"/>
</dbReference>
<dbReference type="Pfam" id="PF02274">
    <property type="entry name" value="ADI"/>
    <property type="match status" value="1"/>
</dbReference>
<proteinExistence type="predicted"/>
<comment type="caution">
    <text evidence="1">The sequence shown here is derived from an EMBL/GenBank/DDBJ whole genome shotgun (WGS) entry which is preliminary data.</text>
</comment>
<dbReference type="RefSeq" id="WP_027445555.1">
    <property type="nucleotide sequence ID" value="NZ_AULJ01000012.1"/>
</dbReference>
<evidence type="ECO:0000313" key="2">
    <source>
        <dbReference type="Proteomes" id="UP000030403"/>
    </source>
</evidence>
<dbReference type="PANTHER" id="PTHR47271">
    <property type="entry name" value="ARGININE DEIMINASE"/>
    <property type="match status" value="1"/>
</dbReference>
<dbReference type="eggNOG" id="COG1834">
    <property type="taxonomic scope" value="Bacteria"/>
</dbReference>
<dbReference type="Gene3D" id="3.75.10.10">
    <property type="entry name" value="L-arginine/glycine Amidinotransferase, Chain A"/>
    <property type="match status" value="1"/>
</dbReference>
<dbReference type="STRING" id="1385511.GCA_000425225_01198"/>